<dbReference type="SUPFAM" id="SSF48452">
    <property type="entry name" value="TPR-like"/>
    <property type="match status" value="1"/>
</dbReference>
<name>A0A847RPS4_9BACT</name>
<evidence type="ECO:0000256" key="1">
    <source>
        <dbReference type="ARBA" id="ARBA00004442"/>
    </source>
</evidence>
<feature type="domain" description="RagB/SusD" evidence="7">
    <location>
        <begin position="325"/>
        <end position="422"/>
    </location>
</feature>
<accession>A0A847RPS4</accession>
<evidence type="ECO:0000259" key="8">
    <source>
        <dbReference type="Pfam" id="PF14322"/>
    </source>
</evidence>
<dbReference type="InterPro" id="IPR011990">
    <property type="entry name" value="TPR-like_helical_dom_sf"/>
</dbReference>
<gene>
    <name evidence="9" type="ORF">HGH92_32055</name>
</gene>
<comment type="caution">
    <text evidence="9">The sequence shown here is derived from an EMBL/GenBank/DDBJ whole genome shotgun (WGS) entry which is preliminary data.</text>
</comment>
<dbReference type="InterPro" id="IPR012944">
    <property type="entry name" value="SusD_RagB_dom"/>
</dbReference>
<dbReference type="Pfam" id="PF14322">
    <property type="entry name" value="SusD-like_3"/>
    <property type="match status" value="1"/>
</dbReference>
<reference evidence="9 10" key="1">
    <citation type="submission" date="2020-04" db="EMBL/GenBank/DDBJ databases">
        <authorList>
            <person name="Yin C."/>
        </authorList>
    </citation>
    <scope>NUCLEOTIDE SEQUENCE [LARGE SCALE GENOMIC DNA]</scope>
    <source>
        <strain evidence="9 10">Ae27</strain>
    </source>
</reference>
<organism evidence="9 10">
    <name type="scientific">Chitinophaga varians</name>
    <dbReference type="NCBI Taxonomy" id="2202339"/>
    <lineage>
        <taxon>Bacteria</taxon>
        <taxon>Pseudomonadati</taxon>
        <taxon>Bacteroidota</taxon>
        <taxon>Chitinophagia</taxon>
        <taxon>Chitinophagales</taxon>
        <taxon>Chitinophagaceae</taxon>
        <taxon>Chitinophaga</taxon>
    </lineage>
</organism>
<evidence type="ECO:0000256" key="4">
    <source>
        <dbReference type="ARBA" id="ARBA00023136"/>
    </source>
</evidence>
<comment type="similarity">
    <text evidence="2">Belongs to the SusD family.</text>
</comment>
<dbReference type="InterPro" id="IPR033985">
    <property type="entry name" value="SusD-like_N"/>
</dbReference>
<keyword evidence="5" id="KW-0998">Cell outer membrane</keyword>
<dbReference type="Gene3D" id="1.25.40.390">
    <property type="match status" value="1"/>
</dbReference>
<dbReference type="EMBL" id="JABAIA010000004">
    <property type="protein sequence ID" value="NLR68979.1"/>
    <property type="molecule type" value="Genomic_DNA"/>
</dbReference>
<keyword evidence="4" id="KW-0472">Membrane</keyword>
<feature type="chain" id="PRO_5032387816" evidence="6">
    <location>
        <begin position="19"/>
        <end position="458"/>
    </location>
</feature>
<keyword evidence="3 6" id="KW-0732">Signal</keyword>
<evidence type="ECO:0000256" key="6">
    <source>
        <dbReference type="SAM" id="SignalP"/>
    </source>
</evidence>
<sequence>MLTYKKTLLLFVTALSLAGCSGKLDEPQPDTSIDLDHVQPQQLPLLLQGAYKPDGVYYQSYPVWDIYSDDIVSIQGGTPTQFNPIGYDACNPTVEDGFGNGRTINSAYKSIGNANFIINYIRSKKLSDMQPLLGEALTIRAYQYTRLVETYGGVILTLETETDINKIRRDKNTEAEVYASIVADLTEAIPLLKDFTTSNAACKQTAQLLLARVYLQLGKHQEAGDLAQQVISSGKFSLVNSNYGQVFQFGSTSREMMWRGVDGPLSNNFNRYGMYSFYSPAAPFKGNSPGLTWISDELVKLYEPTDIRSQLLRRQRNAVTGQEVTYLLKFSTDTLQSTSSTYAIYPYIRYSEALLIAAEASARKGVVDVTYYNQLRTARKAGTKSNGDFADAAAFLKELENERRREFVGEGRRWQDMRRFGTAIPFLAAKGKDATRLYLPFNSTELARNPNLTQNKGY</sequence>
<dbReference type="RefSeq" id="WP_168874922.1">
    <property type="nucleotide sequence ID" value="NZ_JABAIA010000004.1"/>
</dbReference>
<protein>
    <submittedName>
        <fullName evidence="9">RagB/SusD family nutrient uptake outer membrane protein</fullName>
    </submittedName>
</protein>
<dbReference type="AlphaFoldDB" id="A0A847RPS4"/>
<evidence type="ECO:0000256" key="2">
    <source>
        <dbReference type="ARBA" id="ARBA00006275"/>
    </source>
</evidence>
<comment type="subcellular location">
    <subcellularLocation>
        <location evidence="1">Cell outer membrane</location>
    </subcellularLocation>
</comment>
<feature type="domain" description="SusD-like N-terminal" evidence="8">
    <location>
        <begin position="104"/>
        <end position="215"/>
    </location>
</feature>
<evidence type="ECO:0000313" key="10">
    <source>
        <dbReference type="Proteomes" id="UP000570474"/>
    </source>
</evidence>
<evidence type="ECO:0000313" key="9">
    <source>
        <dbReference type="EMBL" id="NLR68979.1"/>
    </source>
</evidence>
<dbReference type="PROSITE" id="PS51257">
    <property type="entry name" value="PROKAR_LIPOPROTEIN"/>
    <property type="match status" value="1"/>
</dbReference>
<evidence type="ECO:0000256" key="5">
    <source>
        <dbReference type="ARBA" id="ARBA00023237"/>
    </source>
</evidence>
<dbReference type="Proteomes" id="UP000570474">
    <property type="component" value="Unassembled WGS sequence"/>
</dbReference>
<evidence type="ECO:0000259" key="7">
    <source>
        <dbReference type="Pfam" id="PF07980"/>
    </source>
</evidence>
<proteinExistence type="inferred from homology"/>
<dbReference type="Pfam" id="PF07980">
    <property type="entry name" value="SusD_RagB"/>
    <property type="match status" value="1"/>
</dbReference>
<keyword evidence="10" id="KW-1185">Reference proteome</keyword>
<dbReference type="GO" id="GO:0009279">
    <property type="term" value="C:cell outer membrane"/>
    <property type="evidence" value="ECO:0007669"/>
    <property type="project" value="UniProtKB-SubCell"/>
</dbReference>
<dbReference type="CDD" id="cd08977">
    <property type="entry name" value="SusD"/>
    <property type="match status" value="1"/>
</dbReference>
<feature type="signal peptide" evidence="6">
    <location>
        <begin position="1"/>
        <end position="18"/>
    </location>
</feature>
<evidence type="ECO:0000256" key="3">
    <source>
        <dbReference type="ARBA" id="ARBA00022729"/>
    </source>
</evidence>